<evidence type="ECO:0000259" key="1">
    <source>
        <dbReference type="PROSITE" id="PS51384"/>
    </source>
</evidence>
<dbReference type="InterPro" id="IPR017927">
    <property type="entry name" value="FAD-bd_FR_type"/>
</dbReference>
<gene>
    <name evidence="2" type="ORF">METZ01_LOCUS405740</name>
</gene>
<protein>
    <recommendedName>
        <fullName evidence="1">FAD-binding FR-type domain-containing protein</fullName>
    </recommendedName>
</protein>
<dbReference type="PROSITE" id="PS51384">
    <property type="entry name" value="FAD_FR"/>
    <property type="match status" value="1"/>
</dbReference>
<dbReference type="InterPro" id="IPR017938">
    <property type="entry name" value="Riboflavin_synthase-like_b-brl"/>
</dbReference>
<organism evidence="2">
    <name type="scientific">marine metagenome</name>
    <dbReference type="NCBI Taxonomy" id="408172"/>
    <lineage>
        <taxon>unclassified sequences</taxon>
        <taxon>metagenomes</taxon>
        <taxon>ecological metagenomes</taxon>
    </lineage>
</organism>
<evidence type="ECO:0000313" key="2">
    <source>
        <dbReference type="EMBL" id="SVD52886.1"/>
    </source>
</evidence>
<feature type="non-terminal residue" evidence="2">
    <location>
        <position position="1"/>
    </location>
</feature>
<dbReference type="AlphaFoldDB" id="A0A382W218"/>
<reference evidence="2" key="1">
    <citation type="submission" date="2018-05" db="EMBL/GenBank/DDBJ databases">
        <authorList>
            <person name="Lanie J.A."/>
            <person name="Ng W.-L."/>
            <person name="Kazmierczak K.M."/>
            <person name="Andrzejewski T.M."/>
            <person name="Davidsen T.M."/>
            <person name="Wayne K.J."/>
            <person name="Tettelin H."/>
            <person name="Glass J.I."/>
            <person name="Rusch D."/>
            <person name="Podicherti R."/>
            <person name="Tsui H.-C.T."/>
            <person name="Winkler M.E."/>
        </authorList>
    </citation>
    <scope>NUCLEOTIDE SEQUENCE</scope>
</reference>
<dbReference type="InterPro" id="IPR050353">
    <property type="entry name" value="PyrK_electron_transfer"/>
</dbReference>
<dbReference type="EMBL" id="UINC01156459">
    <property type="protein sequence ID" value="SVD52886.1"/>
    <property type="molecule type" value="Genomic_DNA"/>
</dbReference>
<dbReference type="PANTHER" id="PTHR43513:SF3">
    <property type="entry name" value="DIHYDROOROTATE DEHYDROGENASE B (NAD(+)), ELECTRON TRANSFER SUBUNIT-RELATED"/>
    <property type="match status" value="1"/>
</dbReference>
<feature type="non-terminal residue" evidence="2">
    <location>
        <position position="126"/>
    </location>
</feature>
<accession>A0A382W218</accession>
<dbReference type="GO" id="GO:0016491">
    <property type="term" value="F:oxidoreductase activity"/>
    <property type="evidence" value="ECO:0007669"/>
    <property type="project" value="InterPro"/>
</dbReference>
<sequence length="126" mass="13351">VEILANDEVAEEFYMARLQAPYIAARAKPGQFVNIQVSTGGVPLLRIPLSVCAIDLDAGWIEVIYENMGPKSEVLSRIGRGVSMSCLGPLGNGFPPPPAGARTCLVGGGIGVPPMLYWGAVLQRQN</sequence>
<dbReference type="Gene3D" id="2.40.30.10">
    <property type="entry name" value="Translation factors"/>
    <property type="match status" value="1"/>
</dbReference>
<name>A0A382W218_9ZZZZ</name>
<dbReference type="SUPFAM" id="SSF63380">
    <property type="entry name" value="Riboflavin synthase domain-like"/>
    <property type="match status" value="1"/>
</dbReference>
<proteinExistence type="predicted"/>
<dbReference type="PANTHER" id="PTHR43513">
    <property type="entry name" value="DIHYDROOROTATE DEHYDROGENASE B (NAD(+)), ELECTRON TRANSFER SUBUNIT"/>
    <property type="match status" value="1"/>
</dbReference>
<feature type="domain" description="FAD-binding FR-type" evidence="1">
    <location>
        <begin position="1"/>
        <end position="96"/>
    </location>
</feature>